<keyword evidence="1" id="KW-0812">Transmembrane</keyword>
<accession>A0ABP3WXV1</accession>
<dbReference type="EMBL" id="BAAAFD010000005">
    <property type="protein sequence ID" value="GAA0856742.1"/>
    <property type="molecule type" value="Genomic_DNA"/>
</dbReference>
<gene>
    <name evidence="2" type="ORF">GCM10009114_19820</name>
</gene>
<evidence type="ECO:0000313" key="3">
    <source>
        <dbReference type="Proteomes" id="UP001500359"/>
    </source>
</evidence>
<dbReference type="Proteomes" id="UP001500359">
    <property type="component" value="Unassembled WGS sequence"/>
</dbReference>
<sequence length="84" mass="9703">MGERMEKLRAAENKLTPPEKMILNIFKLLIMVPVFVFILRASQDWLALVWAGLFILAYPFFLKPLQYSLSAKYLKDPTPSQGDE</sequence>
<dbReference type="InterPro" id="IPR046168">
    <property type="entry name" value="DUF6170"/>
</dbReference>
<name>A0ABP3WXV1_9ALTE</name>
<evidence type="ECO:0000313" key="2">
    <source>
        <dbReference type="EMBL" id="GAA0856742.1"/>
    </source>
</evidence>
<feature type="transmembrane region" description="Helical" evidence="1">
    <location>
        <begin position="21"/>
        <end position="39"/>
    </location>
</feature>
<keyword evidence="1" id="KW-0472">Membrane</keyword>
<evidence type="ECO:0000256" key="1">
    <source>
        <dbReference type="SAM" id="Phobius"/>
    </source>
</evidence>
<organism evidence="2 3">
    <name type="scientific">Aliiglaciecola litoralis</name>
    <dbReference type="NCBI Taxonomy" id="582857"/>
    <lineage>
        <taxon>Bacteria</taxon>
        <taxon>Pseudomonadati</taxon>
        <taxon>Pseudomonadota</taxon>
        <taxon>Gammaproteobacteria</taxon>
        <taxon>Alteromonadales</taxon>
        <taxon>Alteromonadaceae</taxon>
        <taxon>Aliiglaciecola</taxon>
    </lineage>
</organism>
<feature type="transmembrane region" description="Helical" evidence="1">
    <location>
        <begin position="45"/>
        <end position="62"/>
    </location>
</feature>
<keyword evidence="1" id="KW-1133">Transmembrane helix</keyword>
<reference evidence="3" key="1">
    <citation type="journal article" date="2019" name="Int. J. Syst. Evol. Microbiol.">
        <title>The Global Catalogue of Microorganisms (GCM) 10K type strain sequencing project: providing services to taxonomists for standard genome sequencing and annotation.</title>
        <authorList>
            <consortium name="The Broad Institute Genomics Platform"/>
            <consortium name="The Broad Institute Genome Sequencing Center for Infectious Disease"/>
            <person name="Wu L."/>
            <person name="Ma J."/>
        </authorList>
    </citation>
    <scope>NUCLEOTIDE SEQUENCE [LARGE SCALE GENOMIC DNA]</scope>
    <source>
        <strain evidence="3">JCM 15896</strain>
    </source>
</reference>
<keyword evidence="3" id="KW-1185">Reference proteome</keyword>
<protein>
    <submittedName>
        <fullName evidence="2">Uncharacterized protein</fullName>
    </submittedName>
</protein>
<comment type="caution">
    <text evidence="2">The sequence shown here is derived from an EMBL/GenBank/DDBJ whole genome shotgun (WGS) entry which is preliminary data.</text>
</comment>
<dbReference type="Pfam" id="PF19667">
    <property type="entry name" value="DUF6170"/>
    <property type="match status" value="1"/>
</dbReference>
<proteinExistence type="predicted"/>